<dbReference type="EMBL" id="LC064121">
    <property type="protein sequence ID" value="BBD50131.1"/>
    <property type="molecule type" value="Genomic_DNA"/>
</dbReference>
<sequence length="169" mass="19616">MKFLDRHFEELLAGAAFCVMTCMVFGQVIMRYVFSAPLSWSDEIAAYCMVWSVYLSASWAVRERAHVRVFSLLRLAPRPMQQWLIYGSDLIWIVTGAVVSWQGLILFQSFDVYPYRSPVLGIDQKWPYLIVAFGFGLMTLRLLQTYYRHLRHGECLDLPDTEERATDDG</sequence>
<accession>A0A455R332</accession>
<name>A0A455R332_9GAMM</name>
<dbReference type="InterPro" id="IPR055348">
    <property type="entry name" value="DctQ"/>
</dbReference>
<feature type="domain" description="Tripartite ATP-independent periplasmic transporters DctQ component" evidence="10">
    <location>
        <begin position="20"/>
        <end position="151"/>
    </location>
</feature>
<reference evidence="11" key="1">
    <citation type="submission" date="2015-07" db="EMBL/GenBank/DDBJ databases">
        <title>Novel operon containing particulate methane monooxygenase-type genes and epoxyalkane:coenzyme M transferase gene in ethylene-assimilating marine bacterium, Haliea sp. ETY-M.</title>
        <authorList>
            <person name="Suzuki T."/>
            <person name="Habe H."/>
            <person name="Nakajima-Kambe T."/>
            <person name="Fuse H."/>
        </authorList>
    </citation>
    <scope>NUCLEOTIDE SEQUENCE</scope>
    <source>
        <strain evidence="11">ETY-M</strain>
    </source>
</reference>
<proteinExistence type="inferred from homology"/>
<evidence type="ECO:0000256" key="7">
    <source>
        <dbReference type="ARBA" id="ARBA00023136"/>
    </source>
</evidence>
<evidence type="ECO:0000256" key="9">
    <source>
        <dbReference type="RuleBase" id="RU369079"/>
    </source>
</evidence>
<keyword evidence="4 9" id="KW-0997">Cell inner membrane</keyword>
<evidence type="ECO:0000256" key="3">
    <source>
        <dbReference type="ARBA" id="ARBA00022475"/>
    </source>
</evidence>
<comment type="function">
    <text evidence="9">Part of the tripartite ATP-independent periplasmic (TRAP) transport system.</text>
</comment>
<evidence type="ECO:0000256" key="2">
    <source>
        <dbReference type="ARBA" id="ARBA00022448"/>
    </source>
</evidence>
<keyword evidence="5 9" id="KW-0812">Transmembrane</keyword>
<feature type="transmembrane region" description="Helical" evidence="9">
    <location>
        <begin position="126"/>
        <end position="143"/>
    </location>
</feature>
<dbReference type="GO" id="GO:0015740">
    <property type="term" value="P:C4-dicarboxylate transport"/>
    <property type="evidence" value="ECO:0007669"/>
    <property type="project" value="TreeGrafter"/>
</dbReference>
<dbReference type="GO" id="GO:0005886">
    <property type="term" value="C:plasma membrane"/>
    <property type="evidence" value="ECO:0007669"/>
    <property type="project" value="UniProtKB-SubCell"/>
</dbReference>
<evidence type="ECO:0000256" key="5">
    <source>
        <dbReference type="ARBA" id="ARBA00022692"/>
    </source>
</evidence>
<comment type="subunit">
    <text evidence="9">The complex comprises the extracytoplasmic solute receptor protein and the two transmembrane proteins.</text>
</comment>
<keyword evidence="2 9" id="KW-0813">Transport</keyword>
<dbReference type="AlphaFoldDB" id="A0A455R332"/>
<dbReference type="PANTHER" id="PTHR35011:SF2">
    <property type="entry name" value="2,3-DIKETO-L-GULONATE TRAP TRANSPORTER SMALL PERMEASE PROTEIN YIAM"/>
    <property type="match status" value="1"/>
</dbReference>
<organism evidence="11">
    <name type="scientific">Haliea sp. ETY-M</name>
    <dbReference type="NCBI Taxonomy" id="1055105"/>
    <lineage>
        <taxon>Bacteria</taxon>
        <taxon>Pseudomonadati</taxon>
        <taxon>Pseudomonadota</taxon>
        <taxon>Gammaproteobacteria</taxon>
        <taxon>Cellvibrionales</taxon>
        <taxon>Halieaceae</taxon>
        <taxon>Haliea</taxon>
    </lineage>
</organism>
<dbReference type="InterPro" id="IPR007387">
    <property type="entry name" value="TRAP_DctQ"/>
</dbReference>
<evidence type="ECO:0000313" key="11">
    <source>
        <dbReference type="EMBL" id="BBD50131.1"/>
    </source>
</evidence>
<comment type="similarity">
    <text evidence="8 9">Belongs to the TRAP transporter small permease family.</text>
</comment>
<dbReference type="PANTHER" id="PTHR35011">
    <property type="entry name" value="2,3-DIKETO-L-GULONATE TRAP TRANSPORTER SMALL PERMEASE PROTEIN YIAM"/>
    <property type="match status" value="1"/>
</dbReference>
<evidence type="ECO:0000256" key="1">
    <source>
        <dbReference type="ARBA" id="ARBA00004429"/>
    </source>
</evidence>
<protein>
    <recommendedName>
        <fullName evidence="9">TRAP transporter small permease protein</fullName>
    </recommendedName>
</protein>
<comment type="subcellular location">
    <subcellularLocation>
        <location evidence="1 9">Cell inner membrane</location>
        <topology evidence="1 9">Multi-pass membrane protein</topology>
    </subcellularLocation>
</comment>
<keyword evidence="3" id="KW-1003">Cell membrane</keyword>
<evidence type="ECO:0000256" key="6">
    <source>
        <dbReference type="ARBA" id="ARBA00022989"/>
    </source>
</evidence>
<feature type="transmembrane region" description="Helical" evidence="9">
    <location>
        <begin position="44"/>
        <end position="62"/>
    </location>
</feature>
<dbReference type="Pfam" id="PF04290">
    <property type="entry name" value="DctQ"/>
    <property type="match status" value="1"/>
</dbReference>
<feature type="transmembrane region" description="Helical" evidence="9">
    <location>
        <begin position="12"/>
        <end position="32"/>
    </location>
</feature>
<keyword evidence="6 9" id="KW-1133">Transmembrane helix</keyword>
<dbReference type="GO" id="GO:0022857">
    <property type="term" value="F:transmembrane transporter activity"/>
    <property type="evidence" value="ECO:0007669"/>
    <property type="project" value="UniProtKB-UniRule"/>
</dbReference>
<evidence type="ECO:0000256" key="4">
    <source>
        <dbReference type="ARBA" id="ARBA00022519"/>
    </source>
</evidence>
<evidence type="ECO:0000259" key="10">
    <source>
        <dbReference type="Pfam" id="PF04290"/>
    </source>
</evidence>
<feature type="transmembrane region" description="Helical" evidence="9">
    <location>
        <begin position="83"/>
        <end position="106"/>
    </location>
</feature>
<evidence type="ECO:0000256" key="8">
    <source>
        <dbReference type="ARBA" id="ARBA00038436"/>
    </source>
</evidence>
<keyword evidence="7 9" id="KW-0472">Membrane</keyword>